<sequence>MIPIKNGYSTPYFTSLPAATPSTTSVHPAPVSGHDRDIRYSRILKQVLEDPLFSTLDKRGKPDGAQFLDLNKFYKQLGGHWNDKSLSPLQQLNFAIKALNVLERIDRLGGAYSPENNNTIDGVMRDRPTLEARHISNTVHADSEFMRLLDYCERGEEALSGDIVNRR</sequence>
<evidence type="ECO:0000313" key="2">
    <source>
        <dbReference type="Proteomes" id="UP000182654"/>
    </source>
</evidence>
<name>A0ABY0T2R3_9PSED</name>
<keyword evidence="2" id="KW-1185">Reference proteome</keyword>
<reference evidence="1 2" key="1">
    <citation type="submission" date="2016-10" db="EMBL/GenBank/DDBJ databases">
        <authorList>
            <person name="Varghese N."/>
            <person name="Submissions S."/>
        </authorList>
    </citation>
    <scope>NUCLEOTIDE SEQUENCE [LARGE SCALE GENOMIC DNA]</scope>
    <source>
        <strain evidence="1 2">BS2774</strain>
    </source>
</reference>
<dbReference type="RefSeq" id="WP_130898163.1">
    <property type="nucleotide sequence ID" value="NZ_LT629708.1"/>
</dbReference>
<accession>A0ABY0T2R3</accession>
<organism evidence="1 2">
    <name type="scientific">Pseudomonas extremorientalis</name>
    <dbReference type="NCBI Taxonomy" id="169669"/>
    <lineage>
        <taxon>Bacteria</taxon>
        <taxon>Pseudomonadati</taxon>
        <taxon>Pseudomonadota</taxon>
        <taxon>Gammaproteobacteria</taxon>
        <taxon>Pseudomonadales</taxon>
        <taxon>Pseudomonadaceae</taxon>
        <taxon>Pseudomonas</taxon>
    </lineage>
</organism>
<dbReference type="EMBL" id="LT629708">
    <property type="protein sequence ID" value="SDP85995.1"/>
    <property type="molecule type" value="Genomic_DNA"/>
</dbReference>
<dbReference type="Proteomes" id="UP000182654">
    <property type="component" value="Chromosome I"/>
</dbReference>
<proteinExistence type="predicted"/>
<evidence type="ECO:0000313" key="1">
    <source>
        <dbReference type="EMBL" id="SDP85995.1"/>
    </source>
</evidence>
<protein>
    <submittedName>
        <fullName evidence="1">Uncharacterized protein</fullName>
    </submittedName>
</protein>
<gene>
    <name evidence="1" type="ORF">SAMN04490184_5337</name>
</gene>